<dbReference type="Gene3D" id="1.10.4160.10">
    <property type="entry name" value="Hydantoin permease"/>
    <property type="match status" value="2"/>
</dbReference>
<feature type="transmembrane region" description="Helical" evidence="6">
    <location>
        <begin position="72"/>
        <end position="91"/>
    </location>
</feature>
<dbReference type="InterPro" id="IPR045225">
    <property type="entry name" value="Uracil/uridine/allantoin_perm"/>
</dbReference>
<gene>
    <name evidence="7" type="ORF">RDB_LOCUS85656</name>
</gene>
<evidence type="ECO:0000256" key="4">
    <source>
        <dbReference type="ARBA" id="ARBA00022989"/>
    </source>
</evidence>
<dbReference type="Pfam" id="PF02133">
    <property type="entry name" value="Transp_cyt_pur"/>
    <property type="match status" value="1"/>
</dbReference>
<dbReference type="InterPro" id="IPR001248">
    <property type="entry name" value="Pur-cyt_permease"/>
</dbReference>
<proteinExistence type="inferred from homology"/>
<name>A0A8H3BIM6_9AGAM</name>
<comment type="similarity">
    <text evidence="2">Belongs to the purine-cytosine permease (2.A.39) family.</text>
</comment>
<feature type="transmembrane region" description="Helical" evidence="6">
    <location>
        <begin position="196"/>
        <end position="216"/>
    </location>
</feature>
<evidence type="ECO:0000313" key="8">
    <source>
        <dbReference type="Proteomes" id="UP000663826"/>
    </source>
</evidence>
<organism evidence="7 8">
    <name type="scientific">Rhizoctonia solani</name>
    <dbReference type="NCBI Taxonomy" id="456999"/>
    <lineage>
        <taxon>Eukaryota</taxon>
        <taxon>Fungi</taxon>
        <taxon>Dikarya</taxon>
        <taxon>Basidiomycota</taxon>
        <taxon>Agaricomycotina</taxon>
        <taxon>Agaricomycetes</taxon>
        <taxon>Cantharellales</taxon>
        <taxon>Ceratobasidiaceae</taxon>
        <taxon>Rhizoctonia</taxon>
    </lineage>
</organism>
<accession>A0A8H3BIM6</accession>
<comment type="subcellular location">
    <subcellularLocation>
        <location evidence="1">Membrane</location>
        <topology evidence="1">Multi-pass membrane protein</topology>
    </subcellularLocation>
</comment>
<dbReference type="PANTHER" id="PTHR30618">
    <property type="entry name" value="NCS1 FAMILY PURINE/PYRIMIDINE TRANSPORTER"/>
    <property type="match status" value="1"/>
</dbReference>
<dbReference type="PANTHER" id="PTHR30618:SF2">
    <property type="entry name" value="ALLANTOIN PERMEASE-RELATED"/>
    <property type="match status" value="1"/>
</dbReference>
<dbReference type="EMBL" id="CAJMWQ010001672">
    <property type="protein sequence ID" value="CAE6458514.1"/>
    <property type="molecule type" value="Genomic_DNA"/>
</dbReference>
<evidence type="ECO:0000313" key="7">
    <source>
        <dbReference type="EMBL" id="CAE6458514.1"/>
    </source>
</evidence>
<sequence>MALRQRPKSLLKLLEVEHEPGLTNTQLFLTNDDLQPVPPERRTWKAWNFYALTDFRDLGEATEDIEQINTWMIAWICVWLGYGVVAPFIVLNARPGAIQHITFPVVARTSFGLWGSLWCTFNRGAMACIWYGVQASIGGSCVLVMLRSMWPSVQNIPNSMPESSGTNTRDFMCFFLFWFISLPAIWFPIHKIRHLFTAKAIVVPIAGIAFFVWSIVKAKGVGPIIHRPAKLHGSELGWMMVKSLMSCISNMATLVVNAPDFASRARRPADAMMPQLIAVPLGFSLVSFLGIIVSSSSEVIYGEPVWSPIDLLGKLLDGSPSHATRFGVWFISASFILAQITEYWLIRRGHYRIADLYHTERNGWYWYTLGINPKAYVAYISGILINVVGFAGATGQTVPLAATRIYQMAFFTGFGVSSIIYYVLNRIWPSPGSWQNFEEVNESECHPAEDHRHDSRDEDEYSIKKRGDDAFVREVPVS</sequence>
<keyword evidence="4 6" id="KW-1133">Transmembrane helix</keyword>
<dbReference type="AlphaFoldDB" id="A0A8H3BIM6"/>
<keyword evidence="3 6" id="KW-0812">Transmembrane</keyword>
<keyword evidence="5 6" id="KW-0472">Membrane</keyword>
<evidence type="ECO:0000256" key="1">
    <source>
        <dbReference type="ARBA" id="ARBA00004141"/>
    </source>
</evidence>
<dbReference type="Proteomes" id="UP000663826">
    <property type="component" value="Unassembled WGS sequence"/>
</dbReference>
<feature type="transmembrane region" description="Helical" evidence="6">
    <location>
        <begin position="405"/>
        <end position="424"/>
    </location>
</feature>
<evidence type="ECO:0000256" key="5">
    <source>
        <dbReference type="ARBA" id="ARBA00023136"/>
    </source>
</evidence>
<evidence type="ECO:0000256" key="3">
    <source>
        <dbReference type="ARBA" id="ARBA00022692"/>
    </source>
</evidence>
<feature type="transmembrane region" description="Helical" evidence="6">
    <location>
        <begin position="276"/>
        <end position="296"/>
    </location>
</feature>
<dbReference type="GO" id="GO:0015205">
    <property type="term" value="F:nucleobase transmembrane transporter activity"/>
    <property type="evidence" value="ECO:0007669"/>
    <property type="project" value="TreeGrafter"/>
</dbReference>
<protein>
    <submittedName>
        <fullName evidence="7">Uncharacterized protein</fullName>
    </submittedName>
</protein>
<feature type="transmembrane region" description="Helical" evidence="6">
    <location>
        <begin position="128"/>
        <end position="149"/>
    </location>
</feature>
<evidence type="ECO:0000256" key="2">
    <source>
        <dbReference type="ARBA" id="ARBA00008974"/>
    </source>
</evidence>
<dbReference type="GO" id="GO:0005886">
    <property type="term" value="C:plasma membrane"/>
    <property type="evidence" value="ECO:0007669"/>
    <property type="project" value="TreeGrafter"/>
</dbReference>
<feature type="transmembrane region" description="Helical" evidence="6">
    <location>
        <begin position="236"/>
        <end position="256"/>
    </location>
</feature>
<feature type="transmembrane region" description="Helical" evidence="6">
    <location>
        <begin position="169"/>
        <end position="189"/>
    </location>
</feature>
<feature type="transmembrane region" description="Helical" evidence="6">
    <location>
        <begin position="97"/>
        <end position="121"/>
    </location>
</feature>
<feature type="transmembrane region" description="Helical" evidence="6">
    <location>
        <begin position="326"/>
        <end position="346"/>
    </location>
</feature>
<comment type="caution">
    <text evidence="7">The sequence shown here is derived from an EMBL/GenBank/DDBJ whole genome shotgun (WGS) entry which is preliminary data.</text>
</comment>
<evidence type="ECO:0000256" key="6">
    <source>
        <dbReference type="SAM" id="Phobius"/>
    </source>
</evidence>
<reference evidence="7" key="1">
    <citation type="submission" date="2021-01" db="EMBL/GenBank/DDBJ databases">
        <authorList>
            <person name="Kaushik A."/>
        </authorList>
    </citation>
    <scope>NUCLEOTIDE SEQUENCE</scope>
    <source>
        <strain evidence="7">AG1-1B</strain>
    </source>
</reference>